<evidence type="ECO:0000313" key="14">
    <source>
        <dbReference type="Proteomes" id="UP000665026"/>
    </source>
</evidence>
<organism evidence="13 14">
    <name type="scientific">Cognatishimia activa</name>
    <dbReference type="NCBI Taxonomy" id="1715691"/>
    <lineage>
        <taxon>Bacteria</taxon>
        <taxon>Pseudomonadati</taxon>
        <taxon>Pseudomonadota</taxon>
        <taxon>Alphaproteobacteria</taxon>
        <taxon>Rhodobacterales</taxon>
        <taxon>Paracoccaceae</taxon>
        <taxon>Cognatishimia</taxon>
    </lineage>
</organism>
<dbReference type="PANTHER" id="PTHR30386:SF17">
    <property type="entry name" value="ALKALINE PROTEASE SECRETION PROTEIN APRE"/>
    <property type="match status" value="1"/>
</dbReference>
<keyword evidence="5 9" id="KW-0997">Cell inner membrane</keyword>
<evidence type="ECO:0000256" key="5">
    <source>
        <dbReference type="ARBA" id="ARBA00022519"/>
    </source>
</evidence>
<dbReference type="Pfam" id="PF25994">
    <property type="entry name" value="HH_AprE"/>
    <property type="match status" value="1"/>
</dbReference>
<evidence type="ECO:0000256" key="10">
    <source>
        <dbReference type="SAM" id="Coils"/>
    </source>
</evidence>
<dbReference type="InterPro" id="IPR058982">
    <property type="entry name" value="Beta-barrel_AprE"/>
</dbReference>
<dbReference type="InterPro" id="IPR050739">
    <property type="entry name" value="MFP"/>
</dbReference>
<keyword evidence="7 9" id="KW-1133">Transmembrane helix</keyword>
<dbReference type="AlphaFoldDB" id="A0A975EMI9"/>
<evidence type="ECO:0000259" key="11">
    <source>
        <dbReference type="Pfam" id="PF25994"/>
    </source>
</evidence>
<sequence>MSAQERPTKTWTARLPLSIGYLAILGLVGGLGVWSVNAKISGAVVSSGMIQVESNRQVIQHPEGGVVGDIHVKNGDHVDAGDVLLHLDDTLLTSELAIVEGQLFELFARRARLVAERDDAESLSFGDDPTKGFRENAQFTELLKGQERLFHARKDALEQETAQLEEQILQASNQIQGAQSQLSAFKEQEVLVAEELSDIQALFDKGLTQANRLIAQRREHSRLKGEIGSFQSNIALLKGEIAGLEIQKLRLQTQTREEAITSLREIGHQELELSERRLALLETLARLEIRTPVSGVIYDSQIFAVQSVISPAQPIMFVIPQDQPLVVSSRIESIHIDQVHVGQEVSLRFSAFDQRFTPEIMGQVTRLSADVFTDERTGLSYYQAELLPLSGELEKLEGQELLPGMPVEAFIKTSERSPLNYLTKPLVDYFNKAFRED</sequence>
<dbReference type="PRINTS" id="PR01490">
    <property type="entry name" value="RTXTOXIND"/>
</dbReference>
<dbReference type="InterPro" id="IPR058781">
    <property type="entry name" value="HH_AprE-like"/>
</dbReference>
<feature type="domain" description="AprE-like long alpha-helical hairpin" evidence="11">
    <location>
        <begin position="94"/>
        <end position="279"/>
    </location>
</feature>
<accession>A0A975EMI9</accession>
<comment type="subcellular location">
    <subcellularLocation>
        <location evidence="1 9">Cell inner membrane</location>
        <topology evidence="1 9">Single-pass membrane protein</topology>
    </subcellularLocation>
</comment>
<keyword evidence="4 9" id="KW-1003">Cell membrane</keyword>
<evidence type="ECO:0000256" key="8">
    <source>
        <dbReference type="ARBA" id="ARBA00023136"/>
    </source>
</evidence>
<dbReference type="Pfam" id="PF26002">
    <property type="entry name" value="Beta-barrel_AprE"/>
    <property type="match status" value="1"/>
</dbReference>
<dbReference type="KEGG" id="cact:HZ995_09665"/>
<dbReference type="PANTHER" id="PTHR30386">
    <property type="entry name" value="MEMBRANE FUSION SUBUNIT OF EMRAB-TOLC MULTIDRUG EFFLUX PUMP"/>
    <property type="match status" value="1"/>
</dbReference>
<keyword evidence="10" id="KW-0175">Coiled coil</keyword>
<evidence type="ECO:0000256" key="4">
    <source>
        <dbReference type="ARBA" id="ARBA00022475"/>
    </source>
</evidence>
<dbReference type="Gene3D" id="2.40.30.170">
    <property type="match status" value="1"/>
</dbReference>
<dbReference type="GO" id="GO:0015031">
    <property type="term" value="P:protein transport"/>
    <property type="evidence" value="ECO:0007669"/>
    <property type="project" value="InterPro"/>
</dbReference>
<dbReference type="InterPro" id="IPR010129">
    <property type="entry name" value="T1SS_HlyD"/>
</dbReference>
<evidence type="ECO:0000256" key="2">
    <source>
        <dbReference type="ARBA" id="ARBA00009477"/>
    </source>
</evidence>
<dbReference type="NCBIfam" id="TIGR01843">
    <property type="entry name" value="type_I_hlyD"/>
    <property type="match status" value="1"/>
</dbReference>
<evidence type="ECO:0000256" key="6">
    <source>
        <dbReference type="ARBA" id="ARBA00022692"/>
    </source>
</evidence>
<evidence type="ECO:0000313" key="13">
    <source>
        <dbReference type="EMBL" id="QTN34773.1"/>
    </source>
</evidence>
<evidence type="ECO:0000256" key="1">
    <source>
        <dbReference type="ARBA" id="ARBA00004377"/>
    </source>
</evidence>
<evidence type="ECO:0000256" key="7">
    <source>
        <dbReference type="ARBA" id="ARBA00022989"/>
    </source>
</evidence>
<name>A0A975EMI9_9RHOB</name>
<keyword evidence="8 9" id="KW-0472">Membrane</keyword>
<dbReference type="GO" id="GO:0005886">
    <property type="term" value="C:plasma membrane"/>
    <property type="evidence" value="ECO:0007669"/>
    <property type="project" value="UniProtKB-SubCell"/>
</dbReference>
<dbReference type="EMBL" id="CP060010">
    <property type="protein sequence ID" value="QTN34773.1"/>
    <property type="molecule type" value="Genomic_DNA"/>
</dbReference>
<evidence type="ECO:0000259" key="12">
    <source>
        <dbReference type="Pfam" id="PF26002"/>
    </source>
</evidence>
<reference evidence="13" key="1">
    <citation type="submission" date="2020-07" db="EMBL/GenBank/DDBJ databases">
        <title>Genome sequences of bacteria associated with the marine, planktonic diatom Thalassiosira profunda strain ECT2AJA-044.</title>
        <authorList>
            <person name="Gargas C.B."/>
            <person name="Roberts W.R."/>
            <person name="Alverson A.J."/>
        </authorList>
    </citation>
    <scope>NUCLEOTIDE SEQUENCE</scope>
    <source>
        <strain evidence="13">ECT2AJA-044</strain>
    </source>
</reference>
<gene>
    <name evidence="13" type="ORF">HZ995_09665</name>
</gene>
<dbReference type="Gene3D" id="2.40.50.100">
    <property type="match status" value="1"/>
</dbReference>
<dbReference type="RefSeq" id="WP_209355459.1">
    <property type="nucleotide sequence ID" value="NZ_CP060010.1"/>
</dbReference>
<dbReference type="Proteomes" id="UP000665026">
    <property type="component" value="Chromosome"/>
</dbReference>
<keyword evidence="3 9" id="KW-0813">Transport</keyword>
<keyword evidence="6 9" id="KW-0812">Transmembrane</keyword>
<feature type="coiled-coil region" evidence="10">
    <location>
        <begin position="154"/>
        <end position="188"/>
    </location>
</feature>
<feature type="transmembrane region" description="Helical" evidence="9">
    <location>
        <begin position="12"/>
        <end position="34"/>
    </location>
</feature>
<evidence type="ECO:0000256" key="3">
    <source>
        <dbReference type="ARBA" id="ARBA00022448"/>
    </source>
</evidence>
<proteinExistence type="inferred from homology"/>
<feature type="domain" description="AprE-like beta-barrel" evidence="12">
    <location>
        <begin position="325"/>
        <end position="413"/>
    </location>
</feature>
<comment type="similarity">
    <text evidence="2 9">Belongs to the membrane fusion protein (MFP) (TC 8.A.1) family.</text>
</comment>
<evidence type="ECO:0000256" key="9">
    <source>
        <dbReference type="RuleBase" id="RU365093"/>
    </source>
</evidence>
<protein>
    <recommendedName>
        <fullName evidence="9">Membrane fusion protein (MFP) family protein</fullName>
    </recommendedName>
</protein>